<dbReference type="InterPro" id="IPR010399">
    <property type="entry name" value="Tify_dom"/>
</dbReference>
<dbReference type="SMART" id="SM00979">
    <property type="entry name" value="TIFY"/>
    <property type="match status" value="1"/>
</dbReference>
<comment type="domain">
    <text evidence="2">The jas domain is required for interaction with COI1.</text>
</comment>
<keyword evidence="3" id="KW-1133">Transmembrane helix</keyword>
<dbReference type="GO" id="GO:0031347">
    <property type="term" value="P:regulation of defense response"/>
    <property type="evidence" value="ECO:0007669"/>
    <property type="project" value="UniProtKB-UniRule"/>
</dbReference>
<feature type="transmembrane region" description="Helical" evidence="3">
    <location>
        <begin position="41"/>
        <end position="61"/>
    </location>
</feature>
<evidence type="ECO:0000256" key="3">
    <source>
        <dbReference type="SAM" id="Phobius"/>
    </source>
</evidence>
<dbReference type="PANTHER" id="PTHR33077">
    <property type="entry name" value="PROTEIN TIFY 4A-RELATED-RELATED"/>
    <property type="match status" value="1"/>
</dbReference>
<protein>
    <recommendedName>
        <fullName evidence="2">Protein TIFY</fullName>
    </recommendedName>
    <alternativeName>
        <fullName evidence="2">Jasmonate ZIM domain-containing protein</fullName>
    </alternativeName>
</protein>
<dbReference type="Proteomes" id="UP001367508">
    <property type="component" value="Unassembled WGS sequence"/>
</dbReference>
<evidence type="ECO:0000313" key="6">
    <source>
        <dbReference type="Proteomes" id="UP001367508"/>
    </source>
</evidence>
<keyword evidence="3" id="KW-0472">Membrane</keyword>
<dbReference type="Pfam" id="PF09425">
    <property type="entry name" value="Jas_motif"/>
    <property type="match status" value="1"/>
</dbReference>
<comment type="caution">
    <text evidence="5">The sequence shown here is derived from an EMBL/GenBank/DDBJ whole genome shotgun (WGS) entry which is preliminary data.</text>
</comment>
<dbReference type="PANTHER" id="PTHR33077:SF133">
    <property type="entry name" value="PROTEIN TIFY"/>
    <property type="match status" value="1"/>
</dbReference>
<dbReference type="GO" id="GO:2000022">
    <property type="term" value="P:regulation of jasmonic acid mediated signaling pathway"/>
    <property type="evidence" value="ECO:0007669"/>
    <property type="project" value="UniProtKB-UniRule"/>
</dbReference>
<dbReference type="AlphaFoldDB" id="A0AAN9MYD9"/>
<comment type="subcellular location">
    <subcellularLocation>
        <location evidence="2">Nucleus</location>
    </subcellularLocation>
</comment>
<keyword evidence="3" id="KW-0812">Transmembrane</keyword>
<organism evidence="5 6">
    <name type="scientific">Canavalia gladiata</name>
    <name type="common">Sword bean</name>
    <name type="synonym">Dolichos gladiatus</name>
    <dbReference type="NCBI Taxonomy" id="3824"/>
    <lineage>
        <taxon>Eukaryota</taxon>
        <taxon>Viridiplantae</taxon>
        <taxon>Streptophyta</taxon>
        <taxon>Embryophyta</taxon>
        <taxon>Tracheophyta</taxon>
        <taxon>Spermatophyta</taxon>
        <taxon>Magnoliopsida</taxon>
        <taxon>eudicotyledons</taxon>
        <taxon>Gunneridae</taxon>
        <taxon>Pentapetalae</taxon>
        <taxon>rosids</taxon>
        <taxon>fabids</taxon>
        <taxon>Fabales</taxon>
        <taxon>Fabaceae</taxon>
        <taxon>Papilionoideae</taxon>
        <taxon>50 kb inversion clade</taxon>
        <taxon>NPAAA clade</taxon>
        <taxon>indigoferoid/millettioid clade</taxon>
        <taxon>Phaseoleae</taxon>
        <taxon>Canavalia</taxon>
    </lineage>
</organism>
<dbReference type="EMBL" id="JAYMYQ010000001">
    <property type="protein sequence ID" value="KAK7363325.1"/>
    <property type="molecule type" value="Genomic_DNA"/>
</dbReference>
<evidence type="ECO:0000256" key="2">
    <source>
        <dbReference type="RuleBase" id="RU369065"/>
    </source>
</evidence>
<dbReference type="InterPro" id="IPR040390">
    <property type="entry name" value="TIFY/JAZ"/>
</dbReference>
<dbReference type="Pfam" id="PF06200">
    <property type="entry name" value="tify"/>
    <property type="match status" value="1"/>
</dbReference>
<proteinExistence type="inferred from homology"/>
<evidence type="ECO:0000259" key="4">
    <source>
        <dbReference type="PROSITE" id="PS51320"/>
    </source>
</evidence>
<keyword evidence="2" id="KW-1184">Jasmonic acid signaling pathway</keyword>
<name>A0AAN9MYD9_CANGL</name>
<keyword evidence="2" id="KW-0539">Nucleus</keyword>
<comment type="function">
    <text evidence="2">Repressor of jasmonate responses.</text>
</comment>
<keyword evidence="6" id="KW-1185">Reference proteome</keyword>
<evidence type="ECO:0000313" key="5">
    <source>
        <dbReference type="EMBL" id="KAK7363325.1"/>
    </source>
</evidence>
<feature type="domain" description="Tify" evidence="4">
    <location>
        <begin position="175"/>
        <end position="210"/>
    </location>
</feature>
<evidence type="ECO:0000256" key="1">
    <source>
        <dbReference type="ARBA" id="ARBA00008614"/>
    </source>
</evidence>
<gene>
    <name evidence="5" type="ORF">VNO77_05464</name>
</gene>
<sequence length="300" mass="32785">MALTNAVFKRHRQIIDVLISPLPSIAKACRFALHSQLRHNFVNTISVLFFLSDFCFFWVHLAGKMSSSSEYSGFSGHLPTKSPAEKSSFSQTCSLLSQYLKEKGSFGDLTLGMTCTVDTNGSPETSCHSATTKELFPGNKTARNLTTMDLLSPQTAYPRFPEVPIMVNASSMAKGEPKAAQLTIFYAGQVVVFDDFPADKVEEIMTLANKGISQSQNPSACAYTHSHPSVVPNIVPQAPSRPIVGDLPIARKASLHRFLEKRKDRIAAKAPYQTAHHISAIEKPVESTPWLGLGAKSTQN</sequence>
<reference evidence="5 6" key="1">
    <citation type="submission" date="2024-01" db="EMBL/GenBank/DDBJ databases">
        <title>The genomes of 5 underutilized Papilionoideae crops provide insights into root nodulation and disease resistanc.</title>
        <authorList>
            <person name="Jiang F."/>
        </authorList>
    </citation>
    <scope>NUCLEOTIDE SEQUENCE [LARGE SCALE GENOMIC DNA]</scope>
    <source>
        <strain evidence="5">LVBAO_FW01</strain>
        <tissue evidence="5">Leaves</tissue>
    </source>
</reference>
<comment type="similarity">
    <text evidence="1 2">Belongs to the TIFY/JAZ family.</text>
</comment>
<dbReference type="GO" id="GO:0005634">
    <property type="term" value="C:nucleus"/>
    <property type="evidence" value="ECO:0007669"/>
    <property type="project" value="UniProtKB-SubCell"/>
</dbReference>
<accession>A0AAN9MYD9</accession>
<dbReference type="InterPro" id="IPR018467">
    <property type="entry name" value="CCT_CS"/>
</dbReference>
<dbReference type="GO" id="GO:0009611">
    <property type="term" value="P:response to wounding"/>
    <property type="evidence" value="ECO:0007669"/>
    <property type="project" value="UniProtKB-UniRule"/>
</dbReference>
<dbReference type="PROSITE" id="PS51320">
    <property type="entry name" value="TIFY"/>
    <property type="match status" value="1"/>
</dbReference>